<proteinExistence type="predicted"/>
<dbReference type="EMBL" id="KQ434844">
    <property type="protein sequence ID" value="KZC08130.1"/>
    <property type="molecule type" value="Genomic_DNA"/>
</dbReference>
<dbReference type="AlphaFoldDB" id="A0A154PAB5"/>
<dbReference type="Proteomes" id="UP000076502">
    <property type="component" value="Unassembled WGS sequence"/>
</dbReference>
<sequence>MRHDFTGRWSGECHAIGCPCYVLHVSCMEGGILAAKSGAGKGTETGKSVPVRCDGEHLIRKQMSHPKRALPPHPHSCVLHIYCAKEFTPLRLNRGEFRSDTTFSPPRIVCYTDFCNNYNGVYGVCSKSLQSEITTVAFP</sequence>
<organism evidence="1 2">
    <name type="scientific">Dufourea novaeangliae</name>
    <name type="common">Sweat bee</name>
    <dbReference type="NCBI Taxonomy" id="178035"/>
    <lineage>
        <taxon>Eukaryota</taxon>
        <taxon>Metazoa</taxon>
        <taxon>Ecdysozoa</taxon>
        <taxon>Arthropoda</taxon>
        <taxon>Hexapoda</taxon>
        <taxon>Insecta</taxon>
        <taxon>Pterygota</taxon>
        <taxon>Neoptera</taxon>
        <taxon>Endopterygota</taxon>
        <taxon>Hymenoptera</taxon>
        <taxon>Apocrita</taxon>
        <taxon>Aculeata</taxon>
        <taxon>Apoidea</taxon>
        <taxon>Anthophila</taxon>
        <taxon>Halictidae</taxon>
        <taxon>Rophitinae</taxon>
        <taxon>Dufourea</taxon>
    </lineage>
</organism>
<evidence type="ECO:0000313" key="2">
    <source>
        <dbReference type="Proteomes" id="UP000076502"/>
    </source>
</evidence>
<keyword evidence="2" id="KW-1185">Reference proteome</keyword>
<protein>
    <submittedName>
        <fullName evidence="1">Uncharacterized protein</fullName>
    </submittedName>
</protein>
<gene>
    <name evidence="1" type="ORF">WN55_10001</name>
</gene>
<name>A0A154PAB5_DUFNO</name>
<evidence type="ECO:0000313" key="1">
    <source>
        <dbReference type="EMBL" id="KZC08130.1"/>
    </source>
</evidence>
<reference evidence="1 2" key="1">
    <citation type="submission" date="2015-07" db="EMBL/GenBank/DDBJ databases">
        <title>The genome of Dufourea novaeangliae.</title>
        <authorList>
            <person name="Pan H."/>
            <person name="Kapheim K."/>
        </authorList>
    </citation>
    <scope>NUCLEOTIDE SEQUENCE [LARGE SCALE GENOMIC DNA]</scope>
    <source>
        <strain evidence="1">0120121106</strain>
        <tissue evidence="1">Whole body</tissue>
    </source>
</reference>
<accession>A0A154PAB5</accession>